<dbReference type="InterPro" id="IPR022919">
    <property type="entry name" value="Pept_M48_protease_HtpX"/>
</dbReference>
<comment type="subcellular location">
    <subcellularLocation>
        <location evidence="1 12">Cell membrane</location>
        <topology evidence="1 12">Multi-pass membrane protein</topology>
    </subcellularLocation>
</comment>
<feature type="binding site" evidence="12">
    <location>
        <position position="206"/>
    </location>
    <ligand>
        <name>Zn(2+)</name>
        <dbReference type="ChEBI" id="CHEBI:29105"/>
        <note>catalytic</note>
    </ligand>
</feature>
<evidence type="ECO:0000256" key="7">
    <source>
        <dbReference type="ARBA" id="ARBA00022801"/>
    </source>
</evidence>
<evidence type="ECO:0000256" key="3">
    <source>
        <dbReference type="ARBA" id="ARBA00022475"/>
    </source>
</evidence>
<protein>
    <recommendedName>
        <fullName evidence="12">Protease HtpX homolog</fullName>
        <ecNumber evidence="12">3.4.24.-</ecNumber>
    </recommendedName>
</protein>
<keyword evidence="9 12" id="KW-1133">Transmembrane helix</keyword>
<dbReference type="Gene3D" id="3.30.2010.10">
    <property type="entry name" value="Metalloproteases ('zincins'), catalytic domain"/>
    <property type="match status" value="1"/>
</dbReference>
<keyword evidence="11 12" id="KW-0472">Membrane</keyword>
<dbReference type="PANTHER" id="PTHR43221:SF1">
    <property type="entry name" value="PROTEASE HTPX"/>
    <property type="match status" value="1"/>
</dbReference>
<evidence type="ECO:0000256" key="4">
    <source>
        <dbReference type="ARBA" id="ARBA00022670"/>
    </source>
</evidence>
<feature type="transmembrane region" description="Helical" evidence="12">
    <location>
        <begin position="7"/>
        <end position="25"/>
    </location>
</feature>
<organism evidence="14 15">
    <name type="scientific">Candidatus Chryseopegocella kryptomonas</name>
    <dbReference type="NCBI Taxonomy" id="1633643"/>
    <lineage>
        <taxon>Bacteria</taxon>
        <taxon>Pseudomonadati</taxon>
        <taxon>Candidatus Kryptoniota</taxon>
        <taxon>Candidatus Chryseopegocella</taxon>
    </lineage>
</organism>
<feature type="transmembrane region" description="Helical" evidence="12">
    <location>
        <begin position="180"/>
        <end position="201"/>
    </location>
</feature>
<reference evidence="15" key="1">
    <citation type="submission" date="2015-11" db="EMBL/GenBank/DDBJ databases">
        <authorList>
            <person name="Varghese N."/>
        </authorList>
    </citation>
    <scope>NUCLEOTIDE SEQUENCE [LARGE SCALE GENOMIC DNA]</scope>
    <source>
        <strain evidence="15">JGI-23</strain>
    </source>
</reference>
<evidence type="ECO:0000256" key="8">
    <source>
        <dbReference type="ARBA" id="ARBA00022833"/>
    </source>
</evidence>
<gene>
    <name evidence="12" type="primary">htpX</name>
    <name evidence="14" type="ORF">JGI23_00237</name>
</gene>
<dbReference type="PANTHER" id="PTHR43221">
    <property type="entry name" value="PROTEASE HTPX"/>
    <property type="match status" value="1"/>
</dbReference>
<dbReference type="HAMAP" id="MF_00188">
    <property type="entry name" value="Pept_M48_protease_HtpX"/>
    <property type="match status" value="1"/>
</dbReference>
<evidence type="ECO:0000256" key="6">
    <source>
        <dbReference type="ARBA" id="ARBA00022723"/>
    </source>
</evidence>
<evidence type="ECO:0000256" key="12">
    <source>
        <dbReference type="HAMAP-Rule" id="MF_00188"/>
    </source>
</evidence>
<feature type="domain" description="Peptidase M48" evidence="13">
    <location>
        <begin position="65"/>
        <end position="279"/>
    </location>
</feature>
<comment type="similarity">
    <text evidence="2 12">Belongs to the peptidase M48B family.</text>
</comment>
<dbReference type="Proteomes" id="UP000199197">
    <property type="component" value="Unassembled WGS sequence"/>
</dbReference>
<keyword evidence="15" id="KW-1185">Reference proteome</keyword>
<keyword evidence="6 12" id="KW-0479">Metal-binding</keyword>
<feature type="transmembrane region" description="Helical" evidence="12">
    <location>
        <begin position="31"/>
        <end position="48"/>
    </location>
</feature>
<evidence type="ECO:0000313" key="15">
    <source>
        <dbReference type="Proteomes" id="UP000199197"/>
    </source>
</evidence>
<evidence type="ECO:0000313" key="14">
    <source>
        <dbReference type="EMBL" id="CUS97084.1"/>
    </source>
</evidence>
<feature type="transmembrane region" description="Helical" evidence="12">
    <location>
        <begin position="141"/>
        <end position="160"/>
    </location>
</feature>
<dbReference type="GO" id="GO:0008270">
    <property type="term" value="F:zinc ion binding"/>
    <property type="evidence" value="ECO:0007669"/>
    <property type="project" value="UniProtKB-UniRule"/>
</dbReference>
<evidence type="ECO:0000256" key="10">
    <source>
        <dbReference type="ARBA" id="ARBA00023049"/>
    </source>
</evidence>
<evidence type="ECO:0000256" key="9">
    <source>
        <dbReference type="ARBA" id="ARBA00022989"/>
    </source>
</evidence>
<dbReference type="NCBIfam" id="NF002826">
    <property type="entry name" value="PRK03001.1"/>
    <property type="match status" value="1"/>
</dbReference>
<proteinExistence type="inferred from homology"/>
<feature type="active site" evidence="12">
    <location>
        <position position="132"/>
    </location>
</feature>
<feature type="binding site" evidence="12">
    <location>
        <position position="135"/>
    </location>
    <ligand>
        <name>Zn(2+)</name>
        <dbReference type="ChEBI" id="CHEBI:29105"/>
        <note>catalytic</note>
    </ligand>
</feature>
<evidence type="ECO:0000259" key="13">
    <source>
        <dbReference type="Pfam" id="PF01435"/>
    </source>
</evidence>
<dbReference type="GO" id="GO:0004222">
    <property type="term" value="F:metalloendopeptidase activity"/>
    <property type="evidence" value="ECO:0007669"/>
    <property type="project" value="UniProtKB-UniRule"/>
</dbReference>
<dbReference type="GO" id="GO:0005886">
    <property type="term" value="C:plasma membrane"/>
    <property type="evidence" value="ECO:0007669"/>
    <property type="project" value="UniProtKB-SubCell"/>
</dbReference>
<dbReference type="EC" id="3.4.24.-" evidence="12"/>
<dbReference type="GO" id="GO:0006508">
    <property type="term" value="P:proteolysis"/>
    <property type="evidence" value="ECO:0007669"/>
    <property type="project" value="UniProtKB-KW"/>
</dbReference>
<evidence type="ECO:0000256" key="2">
    <source>
        <dbReference type="ARBA" id="ARBA00009779"/>
    </source>
</evidence>
<dbReference type="OrthoDB" id="15218at2"/>
<dbReference type="Pfam" id="PF01435">
    <property type="entry name" value="Peptidase_M48"/>
    <property type="match status" value="1"/>
</dbReference>
<comment type="cofactor">
    <cofactor evidence="12">
        <name>Zn(2+)</name>
        <dbReference type="ChEBI" id="CHEBI:29105"/>
    </cofactor>
    <text evidence="12">Binds 1 zinc ion per subunit.</text>
</comment>
<keyword evidence="7 12" id="KW-0378">Hydrolase</keyword>
<keyword evidence="14" id="KW-0346">Stress response</keyword>
<dbReference type="EMBL" id="CZVW01000002">
    <property type="protein sequence ID" value="CUS97084.1"/>
    <property type="molecule type" value="Genomic_DNA"/>
</dbReference>
<keyword evidence="3 12" id="KW-1003">Cell membrane</keyword>
<dbReference type="RefSeq" id="WP_092347184.1">
    <property type="nucleotide sequence ID" value="NZ_CZVW01000002.1"/>
</dbReference>
<evidence type="ECO:0000256" key="11">
    <source>
        <dbReference type="ARBA" id="ARBA00023136"/>
    </source>
</evidence>
<keyword evidence="8 12" id="KW-0862">Zinc</keyword>
<sequence>MSNTLKTVFLMTLMMVLLLAVGSAIGGRSGLVIAFVFSLLMNFFAYWFSDKIVLAMYGAKQVTEAEAPKLHAIVRRLATRAGLPMPKVYIIPSLTPNAFATGRNPQNAAVAVTEGILRLLDEDELEGVLGHELAHVKHRDILTATIVATMVGAITFLARMAQWSLFFFGGSRDRENNTSWIAELVLIIVAPIAAVLIQLAISRAREFAADEGGAKISGKPLALASALRKLERGVEAIPMEARPETAHMFIVNPLRGDGIMKLFSTHPPIKERIERLEKLARQMGVYY</sequence>
<keyword evidence="4 12" id="KW-0645">Protease</keyword>
<dbReference type="CDD" id="cd07336">
    <property type="entry name" value="M48B_HtpX_like"/>
    <property type="match status" value="1"/>
</dbReference>
<name>A0A0P1MNB1_9BACT</name>
<dbReference type="InterPro" id="IPR050083">
    <property type="entry name" value="HtpX_protease"/>
</dbReference>
<dbReference type="AlphaFoldDB" id="A0A0P1MNB1"/>
<evidence type="ECO:0000256" key="5">
    <source>
        <dbReference type="ARBA" id="ARBA00022692"/>
    </source>
</evidence>
<dbReference type="InterPro" id="IPR001915">
    <property type="entry name" value="Peptidase_M48"/>
</dbReference>
<accession>A0A0P1MNB1</accession>
<keyword evidence="5 12" id="KW-0812">Transmembrane</keyword>
<keyword evidence="10 12" id="KW-0482">Metalloprotease</keyword>
<feature type="binding site" evidence="12">
    <location>
        <position position="131"/>
    </location>
    <ligand>
        <name>Zn(2+)</name>
        <dbReference type="ChEBI" id="CHEBI:29105"/>
        <note>catalytic</note>
    </ligand>
</feature>
<evidence type="ECO:0000256" key="1">
    <source>
        <dbReference type="ARBA" id="ARBA00004651"/>
    </source>
</evidence>